<dbReference type="PANTHER" id="PTHR13138">
    <property type="entry name" value="PROTEIN LIN1"/>
    <property type="match status" value="1"/>
</dbReference>
<feature type="region of interest" description="Disordered" evidence="1">
    <location>
        <begin position="149"/>
        <end position="187"/>
    </location>
</feature>
<dbReference type="Proteomes" id="UP000242474">
    <property type="component" value="Unassembled WGS sequence"/>
</dbReference>
<proteinExistence type="predicted"/>
<evidence type="ECO:0008006" key="4">
    <source>
        <dbReference type="Google" id="ProtNLM"/>
    </source>
</evidence>
<organism evidence="2 3">
    <name type="scientific">Coemansia reversa (strain ATCC 12441 / NRRL 1564)</name>
    <dbReference type="NCBI Taxonomy" id="763665"/>
    <lineage>
        <taxon>Eukaryota</taxon>
        <taxon>Fungi</taxon>
        <taxon>Fungi incertae sedis</taxon>
        <taxon>Zoopagomycota</taxon>
        <taxon>Kickxellomycotina</taxon>
        <taxon>Kickxellomycetes</taxon>
        <taxon>Kickxellales</taxon>
        <taxon>Kickxellaceae</taxon>
        <taxon>Coemansia</taxon>
    </lineage>
</organism>
<feature type="non-terminal residue" evidence="2">
    <location>
        <position position="1"/>
    </location>
</feature>
<accession>A0A2G5B3X3</accession>
<feature type="compositionally biased region" description="Polar residues" evidence="1">
    <location>
        <begin position="149"/>
        <end position="162"/>
    </location>
</feature>
<name>A0A2G5B3X3_COERN</name>
<dbReference type="PANTHER" id="PTHR13138:SF3">
    <property type="entry name" value="CD2 ANTIGEN CYTOPLASMIC TAIL-BINDING PROTEIN 2"/>
    <property type="match status" value="1"/>
</dbReference>
<reference evidence="2 3" key="1">
    <citation type="journal article" date="2015" name="Genome Biol. Evol.">
        <title>Phylogenomic analyses indicate that early fungi evolved digesting cell walls of algal ancestors of land plants.</title>
        <authorList>
            <person name="Chang Y."/>
            <person name="Wang S."/>
            <person name="Sekimoto S."/>
            <person name="Aerts A.L."/>
            <person name="Choi C."/>
            <person name="Clum A."/>
            <person name="LaButti K.M."/>
            <person name="Lindquist E.A."/>
            <person name="Yee Ngan C."/>
            <person name="Ohm R.A."/>
            <person name="Salamov A.A."/>
            <person name="Grigoriev I.V."/>
            <person name="Spatafora J.W."/>
            <person name="Berbee M.L."/>
        </authorList>
    </citation>
    <scope>NUCLEOTIDE SEQUENCE [LARGE SCALE GENOMIC DNA]</scope>
    <source>
        <strain evidence="2 3">NRRL 1564</strain>
    </source>
</reference>
<feature type="compositionally biased region" description="Acidic residues" evidence="1">
    <location>
        <begin position="23"/>
        <end position="32"/>
    </location>
</feature>
<gene>
    <name evidence="2" type="ORF">COEREDRAFT_32779</name>
</gene>
<feature type="compositionally biased region" description="Basic residues" evidence="1">
    <location>
        <begin position="1"/>
        <end position="11"/>
    </location>
</feature>
<protein>
    <recommendedName>
        <fullName evidence="4">GYF domain-containing protein</fullName>
    </recommendedName>
</protein>
<feature type="region of interest" description="Disordered" evidence="1">
    <location>
        <begin position="220"/>
        <end position="251"/>
    </location>
</feature>
<dbReference type="OrthoDB" id="331341at2759"/>
<feature type="compositionally biased region" description="Low complexity" evidence="1">
    <location>
        <begin position="172"/>
        <end position="181"/>
    </location>
</feature>
<dbReference type="InterPro" id="IPR039905">
    <property type="entry name" value="CD2BP2/Lin1"/>
</dbReference>
<sequence length="297" mass="34262">ADISGRRHRRRDVQIDGYGSDASEQDEQDVEDRENGESQSHMEEDDMFAENGSKTDGTQTTDKKRKRYLEISEIEGQEMSSESRVEGAGGLDSRKGKEAENGNDEAGQSEDTKNAVKIEAFNMRDDLEEGSFDTQGNFVWNKKDPQAYQDSWLNNVSRSSMQLARESKERQGQQQQNAQTQKTKRWDKVSNDDIIISVINMLLPHETVFAALARVGGRKKKSKWSNRRAKNKKNQQHKQDEMEEDKDDADRKEKIEKLTELADQAMARGMSYVYEDNYEQLVRKMRIAERIPDDWIP</sequence>
<feature type="non-terminal residue" evidence="2">
    <location>
        <position position="297"/>
    </location>
</feature>
<feature type="region of interest" description="Disordered" evidence="1">
    <location>
        <begin position="1"/>
        <end position="122"/>
    </location>
</feature>
<dbReference type="GO" id="GO:0005682">
    <property type="term" value="C:U5 snRNP"/>
    <property type="evidence" value="ECO:0007669"/>
    <property type="project" value="InterPro"/>
</dbReference>
<keyword evidence="3" id="KW-1185">Reference proteome</keyword>
<evidence type="ECO:0000313" key="3">
    <source>
        <dbReference type="Proteomes" id="UP000242474"/>
    </source>
</evidence>
<dbReference type="STRING" id="763665.A0A2G5B3X3"/>
<feature type="compositionally biased region" description="Basic and acidic residues" evidence="1">
    <location>
        <begin position="33"/>
        <end position="42"/>
    </location>
</feature>
<evidence type="ECO:0000256" key="1">
    <source>
        <dbReference type="SAM" id="MobiDB-lite"/>
    </source>
</evidence>
<dbReference type="AlphaFoldDB" id="A0A2G5B3X3"/>
<dbReference type="EMBL" id="KZ303528">
    <property type="protein sequence ID" value="PIA13704.1"/>
    <property type="molecule type" value="Genomic_DNA"/>
</dbReference>
<evidence type="ECO:0000313" key="2">
    <source>
        <dbReference type="EMBL" id="PIA13704.1"/>
    </source>
</evidence>
<feature type="compositionally biased region" description="Basic residues" evidence="1">
    <location>
        <begin position="220"/>
        <end position="236"/>
    </location>
</feature>